<dbReference type="InterPro" id="IPR005282">
    <property type="entry name" value="LC_transporter"/>
</dbReference>
<feature type="transmembrane region" description="Helical" evidence="5">
    <location>
        <begin position="38"/>
        <end position="58"/>
    </location>
</feature>
<keyword evidence="4 5" id="KW-0472">Membrane</keyword>
<evidence type="ECO:0000256" key="5">
    <source>
        <dbReference type="SAM" id="Phobius"/>
    </source>
</evidence>
<dbReference type="RefSeq" id="XP_020430690.1">
    <property type="nucleotide sequence ID" value="XM_020580015.1"/>
</dbReference>
<accession>D3BKY6</accession>
<protein>
    <submittedName>
        <fullName evidence="6">Transmembrane protein</fullName>
    </submittedName>
</protein>
<evidence type="ECO:0000256" key="2">
    <source>
        <dbReference type="ARBA" id="ARBA00022692"/>
    </source>
</evidence>
<dbReference type="PANTHER" id="PTHR13131">
    <property type="entry name" value="CYSTINOSIN"/>
    <property type="match status" value="1"/>
</dbReference>
<dbReference type="GO" id="GO:0005774">
    <property type="term" value="C:vacuolar membrane"/>
    <property type="evidence" value="ECO:0007669"/>
    <property type="project" value="TreeGrafter"/>
</dbReference>
<evidence type="ECO:0000256" key="3">
    <source>
        <dbReference type="ARBA" id="ARBA00022989"/>
    </source>
</evidence>
<evidence type="ECO:0000256" key="1">
    <source>
        <dbReference type="ARBA" id="ARBA00004141"/>
    </source>
</evidence>
<dbReference type="PANTHER" id="PTHR13131:SF7">
    <property type="entry name" value="TRANSMEMBRANE PROTEIN"/>
    <property type="match status" value="1"/>
</dbReference>
<dbReference type="OMA" id="VTWEARS"/>
<evidence type="ECO:0000313" key="6">
    <source>
        <dbReference type="EMBL" id="EFA78566.1"/>
    </source>
</evidence>
<dbReference type="AlphaFoldDB" id="D3BKY6"/>
<dbReference type="FunCoup" id="D3BKY6">
    <property type="interactions" value="1"/>
</dbReference>
<feature type="transmembrane region" description="Helical" evidence="5">
    <location>
        <begin position="159"/>
        <end position="179"/>
    </location>
</feature>
<organism evidence="6 7">
    <name type="scientific">Heterostelium pallidum (strain ATCC 26659 / Pp 5 / PN500)</name>
    <name type="common">Cellular slime mold</name>
    <name type="synonym">Polysphondylium pallidum</name>
    <dbReference type="NCBI Taxonomy" id="670386"/>
    <lineage>
        <taxon>Eukaryota</taxon>
        <taxon>Amoebozoa</taxon>
        <taxon>Evosea</taxon>
        <taxon>Eumycetozoa</taxon>
        <taxon>Dictyostelia</taxon>
        <taxon>Acytosteliales</taxon>
        <taxon>Acytosteliaceae</taxon>
        <taxon>Heterostelium</taxon>
    </lineage>
</organism>
<reference evidence="6 7" key="1">
    <citation type="journal article" date="2011" name="Genome Res.">
        <title>Phylogeny-wide analysis of social amoeba genomes highlights ancient origins for complex intercellular communication.</title>
        <authorList>
            <person name="Heidel A.J."/>
            <person name="Lawal H.M."/>
            <person name="Felder M."/>
            <person name="Schilde C."/>
            <person name="Helps N.R."/>
            <person name="Tunggal B."/>
            <person name="Rivero F."/>
            <person name="John U."/>
            <person name="Schleicher M."/>
            <person name="Eichinger L."/>
            <person name="Platzer M."/>
            <person name="Noegel A.A."/>
            <person name="Schaap P."/>
            <person name="Gloeckner G."/>
        </authorList>
    </citation>
    <scope>NUCLEOTIDE SEQUENCE [LARGE SCALE GENOMIC DNA]</scope>
    <source>
        <strain evidence="7">ATCC 26659 / Pp 5 / PN500</strain>
    </source>
</reference>
<sequence length="198" mass="22183">MTSPFESALYNSLGVMSSVCFGLQYVPQMYLNYNRRSVQGFSLHSIVIKLIGAAFLLVNSSLTGDSVNRTLPWIAFPVVPYLIGYLYPSTMCKYQGITDITNSVKPITQLLSHLPQMIVCINSKTTIGVSLPSQYLNFVGGVAGVIMCVGIPPKSTLTYFIYINSVWQAISIFIMYFYYDYRKLQLQQHTNKTKADPV</sequence>
<name>D3BKY6_HETP5</name>
<evidence type="ECO:0000313" key="7">
    <source>
        <dbReference type="Proteomes" id="UP000001396"/>
    </source>
</evidence>
<dbReference type="Proteomes" id="UP000001396">
    <property type="component" value="Unassembled WGS sequence"/>
</dbReference>
<keyword evidence="2 5" id="KW-0812">Transmembrane</keyword>
<comment type="caution">
    <text evidence="6">The sequence shown here is derived from an EMBL/GenBank/DDBJ whole genome shotgun (WGS) entry which is preliminary data.</text>
</comment>
<dbReference type="GO" id="GO:0015184">
    <property type="term" value="F:L-cystine transmembrane transporter activity"/>
    <property type="evidence" value="ECO:0007669"/>
    <property type="project" value="TreeGrafter"/>
</dbReference>
<keyword evidence="7" id="KW-1185">Reference proteome</keyword>
<keyword evidence="3 5" id="KW-1133">Transmembrane helix</keyword>
<dbReference type="EMBL" id="ADBJ01000038">
    <property type="protein sequence ID" value="EFA78566.1"/>
    <property type="molecule type" value="Genomic_DNA"/>
</dbReference>
<gene>
    <name evidence="6" type="ORF">PPL_09218</name>
</gene>
<dbReference type="Gene3D" id="1.20.1280.290">
    <property type="match status" value="2"/>
</dbReference>
<dbReference type="Pfam" id="PF04193">
    <property type="entry name" value="PQ-loop"/>
    <property type="match status" value="2"/>
</dbReference>
<comment type="subcellular location">
    <subcellularLocation>
        <location evidence="1">Membrane</location>
        <topology evidence="1">Multi-pass membrane protein</topology>
    </subcellularLocation>
</comment>
<dbReference type="InterPro" id="IPR006603">
    <property type="entry name" value="PQ-loop_rpt"/>
</dbReference>
<evidence type="ECO:0000256" key="4">
    <source>
        <dbReference type="ARBA" id="ARBA00023136"/>
    </source>
</evidence>
<proteinExistence type="predicted"/>
<dbReference type="GeneID" id="31364693"/>
<dbReference type="InParanoid" id="D3BKY6"/>
<dbReference type="SMART" id="SM00679">
    <property type="entry name" value="CTNS"/>
    <property type="match status" value="2"/>
</dbReference>
<feature type="transmembrane region" description="Helical" evidence="5">
    <location>
        <begin position="7"/>
        <end position="26"/>
    </location>
</feature>
<feature type="transmembrane region" description="Helical" evidence="5">
    <location>
        <begin position="70"/>
        <end position="87"/>
    </location>
</feature>